<feature type="chain" id="PRO_5045937409" description="GerMN domain-containing protein" evidence="2">
    <location>
        <begin position="21"/>
        <end position="338"/>
    </location>
</feature>
<gene>
    <name evidence="3" type="ORF">QH948_10975</name>
</gene>
<dbReference type="Proteomes" id="UP001244136">
    <property type="component" value="Chromosome"/>
</dbReference>
<evidence type="ECO:0008006" key="5">
    <source>
        <dbReference type="Google" id="ProtNLM"/>
    </source>
</evidence>
<dbReference type="RefSeq" id="WP_281144424.1">
    <property type="nucleotide sequence ID" value="NZ_CP123967.1"/>
</dbReference>
<keyword evidence="2" id="KW-0732">Signal</keyword>
<organism evidence="3 4">
    <name type="scientific">Tessaracoccus lacteus</name>
    <dbReference type="NCBI Taxonomy" id="3041766"/>
    <lineage>
        <taxon>Bacteria</taxon>
        <taxon>Bacillati</taxon>
        <taxon>Actinomycetota</taxon>
        <taxon>Actinomycetes</taxon>
        <taxon>Propionibacteriales</taxon>
        <taxon>Propionibacteriaceae</taxon>
        <taxon>Tessaracoccus</taxon>
    </lineage>
</organism>
<name>A0ABY8PW17_9ACTN</name>
<evidence type="ECO:0000313" key="4">
    <source>
        <dbReference type="Proteomes" id="UP001244136"/>
    </source>
</evidence>
<protein>
    <recommendedName>
        <fullName evidence="5">GerMN domain-containing protein</fullName>
    </recommendedName>
</protein>
<proteinExistence type="predicted"/>
<evidence type="ECO:0000313" key="3">
    <source>
        <dbReference type="EMBL" id="WGT46660.1"/>
    </source>
</evidence>
<feature type="signal peptide" evidence="2">
    <location>
        <begin position="1"/>
        <end position="20"/>
    </location>
</feature>
<reference evidence="3 4" key="1">
    <citation type="journal article" date="2008" name="Int. J. Syst. Evol. Microbiol.">
        <title>Tessaracoccus flavescens sp. nov., isolated from marine sediment.</title>
        <authorList>
            <person name="Lee D.W."/>
            <person name="Lee S.D."/>
        </authorList>
    </citation>
    <scope>NUCLEOTIDE SEQUENCE [LARGE SCALE GENOMIC DNA]</scope>
    <source>
        <strain evidence="3 4">T21</strain>
    </source>
</reference>
<evidence type="ECO:0000256" key="2">
    <source>
        <dbReference type="SAM" id="SignalP"/>
    </source>
</evidence>
<dbReference type="PROSITE" id="PS51257">
    <property type="entry name" value="PROKAR_LIPOPROTEIN"/>
    <property type="match status" value="1"/>
</dbReference>
<dbReference type="EMBL" id="CP123967">
    <property type="protein sequence ID" value="WGT46660.1"/>
    <property type="molecule type" value="Genomic_DNA"/>
</dbReference>
<keyword evidence="4" id="KW-1185">Reference proteome</keyword>
<sequence>MRSLSALVAACLALALVGCAETAVEPDPTASSAATTSASPASSAAASPTASPSPTVSLPADSEFPMTFLVARSLIDGGAAPVIAELHNVAQGLPVLKVDITKDEARLTALTPDNQVVSYAWRDGSITKVDSDIQYLGQATFDPADYPLDNVARMFDVADLRGVRGTTQSLQIVEYRAGEVLMTVTSRPETSTVFFRQDGTAVAELGFTSVADITAGLEEVVGDATKVYQVGFTQARGYWADIPDSEDGVILNRSRTGGLPAFETRRSETSALATFSPSLLQPAALAKAVALFQASTDEPCDVVIDMSQQRYAPVATITCGSTVHYTDMDGRDMTDLLS</sequence>
<feature type="region of interest" description="Disordered" evidence="1">
    <location>
        <begin position="26"/>
        <end position="57"/>
    </location>
</feature>
<accession>A0ABY8PW17</accession>
<feature type="compositionally biased region" description="Low complexity" evidence="1">
    <location>
        <begin position="28"/>
        <end position="55"/>
    </location>
</feature>
<evidence type="ECO:0000256" key="1">
    <source>
        <dbReference type="SAM" id="MobiDB-lite"/>
    </source>
</evidence>